<proteinExistence type="predicted"/>
<dbReference type="EMBL" id="LT629776">
    <property type="protein sequence ID" value="SDS02541.1"/>
    <property type="molecule type" value="Genomic_DNA"/>
</dbReference>
<sequence>MNEAKASIDALVRDGLHYRFSSQYRDLVEFIKRFRQYSPFNGLLVHLQDPGAAFVATPAHWRSNYGRKISELARPIVILRPKGPVMVVFDVRHTEPDGSGGDLPLGVLDPMAAAATLPDYELHACWERLLDNAKRDGIRIRTKDEGHHSAGYARVSAGDLLVRPPSRPGDIATTHPLRFDIVVNANDPIADQLATLLHELGHIYCGHLGTRNPKHWESRLLETKETREFEAESVAYIAMSRFDPKIVMGRHISQIVTSMNEIPPIGLQVVLRTAGLLIEMATKRLPDRSDPPRAARRSRNGNQ</sequence>
<name>A0A1H1NU81_9CELL</name>
<keyword evidence="4" id="KW-1185">Reference proteome</keyword>
<protein>
    <recommendedName>
        <fullName evidence="2">IrrE N-terminal-like domain-containing protein</fullName>
    </recommendedName>
</protein>
<gene>
    <name evidence="3" type="ORF">SAMN04489860_0622</name>
</gene>
<accession>A0A1H1NU81</accession>
<evidence type="ECO:0000259" key="2">
    <source>
        <dbReference type="Pfam" id="PF06114"/>
    </source>
</evidence>
<evidence type="ECO:0000313" key="4">
    <source>
        <dbReference type="Proteomes" id="UP000185663"/>
    </source>
</evidence>
<feature type="domain" description="IrrE N-terminal-like" evidence="2">
    <location>
        <begin position="175"/>
        <end position="236"/>
    </location>
</feature>
<evidence type="ECO:0000256" key="1">
    <source>
        <dbReference type="SAM" id="MobiDB-lite"/>
    </source>
</evidence>
<dbReference type="STRING" id="545619.SAMN04489860_0622"/>
<organism evidence="3 4">
    <name type="scientific">Paraoerskovia marina</name>
    <dbReference type="NCBI Taxonomy" id="545619"/>
    <lineage>
        <taxon>Bacteria</taxon>
        <taxon>Bacillati</taxon>
        <taxon>Actinomycetota</taxon>
        <taxon>Actinomycetes</taxon>
        <taxon>Micrococcales</taxon>
        <taxon>Cellulomonadaceae</taxon>
        <taxon>Paraoerskovia</taxon>
    </lineage>
</organism>
<dbReference type="Pfam" id="PF06114">
    <property type="entry name" value="Peptidase_M78"/>
    <property type="match status" value="1"/>
</dbReference>
<dbReference type="InterPro" id="IPR010359">
    <property type="entry name" value="IrrE_HExxH"/>
</dbReference>
<dbReference type="AlphaFoldDB" id="A0A1H1NU81"/>
<feature type="region of interest" description="Disordered" evidence="1">
    <location>
        <begin position="283"/>
        <end position="303"/>
    </location>
</feature>
<feature type="compositionally biased region" description="Basic and acidic residues" evidence="1">
    <location>
        <begin position="283"/>
        <end position="293"/>
    </location>
</feature>
<evidence type="ECO:0000313" key="3">
    <source>
        <dbReference type="EMBL" id="SDS02541.1"/>
    </source>
</evidence>
<feature type="compositionally biased region" description="Basic residues" evidence="1">
    <location>
        <begin position="294"/>
        <end position="303"/>
    </location>
</feature>
<dbReference type="Proteomes" id="UP000185663">
    <property type="component" value="Chromosome I"/>
</dbReference>
<reference evidence="3 4" key="1">
    <citation type="submission" date="2016-10" db="EMBL/GenBank/DDBJ databases">
        <authorList>
            <person name="de Groot N.N."/>
        </authorList>
    </citation>
    <scope>NUCLEOTIDE SEQUENCE [LARGE SCALE GENOMIC DNA]</scope>
    <source>
        <strain evidence="3 4">DSM 22126</strain>
    </source>
</reference>